<evidence type="ECO:0000313" key="3">
    <source>
        <dbReference type="Proteomes" id="UP000094056"/>
    </source>
</evidence>
<gene>
    <name evidence="2" type="ORF">SCARUB_04871</name>
</gene>
<evidence type="ECO:0000313" key="2">
    <source>
        <dbReference type="EMBL" id="ODS30026.1"/>
    </source>
</evidence>
<organism evidence="2 3">
    <name type="scientific">Candidatus Scalindua rubra</name>
    <dbReference type="NCBI Taxonomy" id="1872076"/>
    <lineage>
        <taxon>Bacteria</taxon>
        <taxon>Pseudomonadati</taxon>
        <taxon>Planctomycetota</taxon>
        <taxon>Candidatus Brocadiia</taxon>
        <taxon>Candidatus Brocadiales</taxon>
        <taxon>Candidatus Scalinduaceae</taxon>
        <taxon>Candidatus Scalindua</taxon>
    </lineage>
</organism>
<dbReference type="InterPro" id="IPR026444">
    <property type="entry name" value="Secre_tail"/>
</dbReference>
<dbReference type="Gene3D" id="2.60.40.4070">
    <property type="match status" value="1"/>
</dbReference>
<sequence>MPFDANAERINSQQKQEQIDRSYRLGDANKDGVADERDYFDIPPEQMQAYFSNKGTGLSRVLQDSSYYDAMNNSFFQPNVSGDLLWYGSGDVDSNNVVDWYDYDAMQEGVQNDMADVDGDSIASTAQDQQELSDYFTEEIPYLQADWNPLQTIPERDNWTGKIWEIDQVDTNTWTYPIYISGDFATDGYIRHFALHDTTDPNIPDKYDLSMNGRFNKPCYWVVVYQPSSGWGHGMNAILTGDNPLDFNHWCFIEPQNDSMYVQPGEWDIPYETLVGIRGIEGFYENGGKILYPVVSFEIDSAGETSLYSYNENLILERPEISIAQENPEIPSQYVLNQNYPNPFNPITTITYDLQKTEHVSLGIYDIKGRKLETLVNEMQDQGQHKALFDASKYSSGVYLYRIQTESGYSKTRKMALIK</sequence>
<dbReference type="Proteomes" id="UP000094056">
    <property type="component" value="Unassembled WGS sequence"/>
</dbReference>
<dbReference type="AlphaFoldDB" id="A0A1E3X304"/>
<evidence type="ECO:0000259" key="1">
    <source>
        <dbReference type="Pfam" id="PF18962"/>
    </source>
</evidence>
<dbReference type="EMBL" id="MAYW01000303">
    <property type="protein sequence ID" value="ODS30026.1"/>
    <property type="molecule type" value="Genomic_DNA"/>
</dbReference>
<protein>
    <recommendedName>
        <fullName evidence="1">Secretion system C-terminal sorting domain-containing protein</fullName>
    </recommendedName>
</protein>
<feature type="domain" description="Secretion system C-terminal sorting" evidence="1">
    <location>
        <begin position="340"/>
        <end position="413"/>
    </location>
</feature>
<reference evidence="2 3" key="1">
    <citation type="submission" date="2016-07" db="EMBL/GenBank/DDBJ databases">
        <title>Draft genome of Scalindua rubra, obtained from a brine-seawater interface in the Red Sea, sheds light on salt adaptation in anammox bacteria.</title>
        <authorList>
            <person name="Speth D.R."/>
            <person name="Lagkouvardos I."/>
            <person name="Wang Y."/>
            <person name="Qian P.-Y."/>
            <person name="Dutilh B.E."/>
            <person name="Jetten M.S."/>
        </authorList>
    </citation>
    <scope>NUCLEOTIDE SEQUENCE [LARGE SCALE GENOMIC DNA]</scope>
    <source>
        <strain evidence="2">BSI-1</strain>
    </source>
</reference>
<dbReference type="Pfam" id="PF18962">
    <property type="entry name" value="Por_Secre_tail"/>
    <property type="match status" value="1"/>
</dbReference>
<comment type="caution">
    <text evidence="2">The sequence shown here is derived from an EMBL/GenBank/DDBJ whole genome shotgun (WGS) entry which is preliminary data.</text>
</comment>
<name>A0A1E3X304_9BACT</name>
<dbReference type="NCBIfam" id="TIGR04183">
    <property type="entry name" value="Por_Secre_tail"/>
    <property type="match status" value="1"/>
</dbReference>
<proteinExistence type="predicted"/>
<accession>A0A1E3X304</accession>